<keyword evidence="3" id="KW-1185">Reference proteome</keyword>
<proteinExistence type="predicted"/>
<accession>E3LLB7</accession>
<dbReference type="HOGENOM" id="CLU_2040242_0_0_1"/>
<dbReference type="OrthoDB" id="10511994at2759"/>
<sequence length="121" mass="14304">MHLGKKLNIIKWLHALVTTVLLFKKFHSIFTKQNHEKLSRFDHARICHVSLFMFIYWFLSLSSIYSAYLTHLENPTEIFVLTSGFHDTCIMQYLFIFSTYISQFPLLKNYLEAPKVLPISS</sequence>
<reference evidence="2" key="1">
    <citation type="submission" date="2007-07" db="EMBL/GenBank/DDBJ databases">
        <title>PCAP assembly of the Caenorhabditis remanei genome.</title>
        <authorList>
            <consortium name="The Caenorhabditis remanei Sequencing Consortium"/>
            <person name="Wilson R.K."/>
        </authorList>
    </citation>
    <scope>NUCLEOTIDE SEQUENCE [LARGE SCALE GENOMIC DNA]</scope>
    <source>
        <strain evidence="2">PB4641</strain>
    </source>
</reference>
<evidence type="ECO:0000313" key="2">
    <source>
        <dbReference type="EMBL" id="EFO99840.1"/>
    </source>
</evidence>
<keyword evidence="1" id="KW-0472">Membrane</keyword>
<evidence type="ECO:0000313" key="3">
    <source>
        <dbReference type="Proteomes" id="UP000008281"/>
    </source>
</evidence>
<organism evidence="3">
    <name type="scientific">Caenorhabditis remanei</name>
    <name type="common">Caenorhabditis vulgaris</name>
    <dbReference type="NCBI Taxonomy" id="31234"/>
    <lineage>
        <taxon>Eukaryota</taxon>
        <taxon>Metazoa</taxon>
        <taxon>Ecdysozoa</taxon>
        <taxon>Nematoda</taxon>
        <taxon>Chromadorea</taxon>
        <taxon>Rhabditida</taxon>
        <taxon>Rhabditina</taxon>
        <taxon>Rhabditomorpha</taxon>
        <taxon>Rhabditoidea</taxon>
        <taxon>Rhabditidae</taxon>
        <taxon>Peloderinae</taxon>
        <taxon>Caenorhabditis</taxon>
    </lineage>
</organism>
<keyword evidence="1" id="KW-1133">Transmembrane helix</keyword>
<protein>
    <submittedName>
        <fullName evidence="2">Uncharacterized protein</fullName>
    </submittedName>
</protein>
<name>E3LLB7_CAERE</name>
<dbReference type="AlphaFoldDB" id="E3LLB7"/>
<dbReference type="Proteomes" id="UP000008281">
    <property type="component" value="Unassembled WGS sequence"/>
</dbReference>
<dbReference type="eggNOG" id="ENOG502T3IS">
    <property type="taxonomic scope" value="Eukaryota"/>
</dbReference>
<keyword evidence="1" id="KW-0812">Transmembrane</keyword>
<dbReference type="InParanoid" id="E3LLB7"/>
<feature type="transmembrane region" description="Helical" evidence="1">
    <location>
        <begin position="51"/>
        <end position="70"/>
    </location>
</feature>
<evidence type="ECO:0000256" key="1">
    <source>
        <dbReference type="SAM" id="Phobius"/>
    </source>
</evidence>
<gene>
    <name evidence="2" type="ORF">CRE_19043</name>
</gene>
<dbReference type="EMBL" id="DS268410">
    <property type="protein sequence ID" value="EFO99840.1"/>
    <property type="molecule type" value="Genomic_DNA"/>
</dbReference>